<protein>
    <submittedName>
        <fullName evidence="1">Uncharacterized protein</fullName>
    </submittedName>
</protein>
<dbReference type="AlphaFoldDB" id="A0AAN5CFA2"/>
<gene>
    <name evidence="1" type="ORF">PMAYCL1PPCAC_14105</name>
</gene>
<proteinExistence type="predicted"/>
<accession>A0AAN5CFA2</accession>
<dbReference type="Pfam" id="PF00612">
    <property type="entry name" value="IQ"/>
    <property type="match status" value="1"/>
</dbReference>
<organism evidence="1 2">
    <name type="scientific">Pristionchus mayeri</name>
    <dbReference type="NCBI Taxonomy" id="1317129"/>
    <lineage>
        <taxon>Eukaryota</taxon>
        <taxon>Metazoa</taxon>
        <taxon>Ecdysozoa</taxon>
        <taxon>Nematoda</taxon>
        <taxon>Chromadorea</taxon>
        <taxon>Rhabditida</taxon>
        <taxon>Rhabditina</taxon>
        <taxon>Diplogasteromorpha</taxon>
        <taxon>Diplogasteroidea</taxon>
        <taxon>Neodiplogasteridae</taxon>
        <taxon>Pristionchus</taxon>
    </lineage>
</organism>
<name>A0AAN5CFA2_9BILA</name>
<reference evidence="2" key="1">
    <citation type="submission" date="2022-10" db="EMBL/GenBank/DDBJ databases">
        <title>Genome assembly of Pristionchus species.</title>
        <authorList>
            <person name="Yoshida K."/>
            <person name="Sommer R.J."/>
        </authorList>
    </citation>
    <scope>NUCLEOTIDE SEQUENCE [LARGE SCALE GENOMIC DNA]</scope>
    <source>
        <strain evidence="2">RS5460</strain>
    </source>
</reference>
<dbReference type="PROSITE" id="PS50096">
    <property type="entry name" value="IQ"/>
    <property type="match status" value="1"/>
</dbReference>
<dbReference type="CDD" id="cd23767">
    <property type="entry name" value="IQCD"/>
    <property type="match status" value="1"/>
</dbReference>
<evidence type="ECO:0000313" key="2">
    <source>
        <dbReference type="Proteomes" id="UP001328107"/>
    </source>
</evidence>
<evidence type="ECO:0000313" key="1">
    <source>
        <dbReference type="EMBL" id="GMR43910.1"/>
    </source>
</evidence>
<dbReference type="Proteomes" id="UP001328107">
    <property type="component" value="Unassembled WGS sequence"/>
</dbReference>
<keyword evidence="2" id="KW-1185">Reference proteome</keyword>
<dbReference type="EMBL" id="BTRK01000003">
    <property type="protein sequence ID" value="GMR43910.1"/>
    <property type="molecule type" value="Genomic_DNA"/>
</dbReference>
<sequence>MDGMRTSVKRNRRKIGRNATSLLEICSCASSDIMHVSIGRTMLFKLAELICRRSWTKIDHTNRWQLKTLSNWTEISDSMSISQEAFEASYEVFSAHNERCKLTRKREEGRDEYVERYGTFLLEKCREFVGDPPCFHCVGHAPDRCRFKPDVDEGRERKIKMTTPNWTRNPRYGQAAILIQAWWRGVLSRKRHHTQTELIRLKMGGYKQIMTQVMHGYMQVMHGLMSYRFP</sequence>
<comment type="caution">
    <text evidence="1">The sequence shown here is derived from an EMBL/GenBank/DDBJ whole genome shotgun (WGS) entry which is preliminary data.</text>
</comment>
<dbReference type="InterPro" id="IPR000048">
    <property type="entry name" value="IQ_motif_EF-hand-BS"/>
</dbReference>